<dbReference type="EMBL" id="JH767159">
    <property type="protein sequence ID" value="EQC33467.1"/>
    <property type="molecule type" value="Genomic_DNA"/>
</dbReference>
<dbReference type="VEuPathDB" id="FungiDB:SDRG_08978"/>
<sequence length="243" mass="26913">MTTMAPSRVLRVVCISDTHSRHNDLVVPDGDILIHAGDFTKRGGHAEIKAFDDWLAALPHRHKVVVAGNHELSLDAAWYPTDWKKWHKTFQDPSVSKQLLRHCTYLENQVLEVEGLRIFGSPYSTLNPGAVMAFQAFPGSHAQGIWGQAPANVDILVTHGPPLGIRDLSVRGHRCGDEDLLHDVQTRILPKYHVFGHIHECYGSETIGPTTFINAASSTLLRQCTNAPIVFDIALASKDDETM</sequence>
<evidence type="ECO:0000313" key="3">
    <source>
        <dbReference type="Proteomes" id="UP000030762"/>
    </source>
</evidence>
<dbReference type="GO" id="GO:0016787">
    <property type="term" value="F:hydrolase activity"/>
    <property type="evidence" value="ECO:0007669"/>
    <property type="project" value="InterPro"/>
</dbReference>
<dbReference type="Proteomes" id="UP000030762">
    <property type="component" value="Unassembled WGS sequence"/>
</dbReference>
<dbReference type="SUPFAM" id="SSF56300">
    <property type="entry name" value="Metallo-dependent phosphatases"/>
    <property type="match status" value="1"/>
</dbReference>
<dbReference type="Gene3D" id="3.60.21.10">
    <property type="match status" value="1"/>
</dbReference>
<dbReference type="OMA" id="HTPPYGI"/>
<dbReference type="OrthoDB" id="630188at2759"/>
<reference evidence="2 3" key="1">
    <citation type="submission" date="2012-04" db="EMBL/GenBank/DDBJ databases">
        <title>The Genome Sequence of Saprolegnia declina VS20.</title>
        <authorList>
            <consortium name="The Broad Institute Genome Sequencing Platform"/>
            <person name="Russ C."/>
            <person name="Nusbaum C."/>
            <person name="Tyler B."/>
            <person name="van West P."/>
            <person name="Dieguez-Uribeondo J."/>
            <person name="de Bruijn I."/>
            <person name="Tripathy S."/>
            <person name="Jiang R."/>
            <person name="Young S.K."/>
            <person name="Zeng Q."/>
            <person name="Gargeya S."/>
            <person name="Fitzgerald M."/>
            <person name="Haas B."/>
            <person name="Abouelleil A."/>
            <person name="Alvarado L."/>
            <person name="Arachchi H.M."/>
            <person name="Berlin A."/>
            <person name="Chapman S.B."/>
            <person name="Goldberg J."/>
            <person name="Griggs A."/>
            <person name="Gujja S."/>
            <person name="Hansen M."/>
            <person name="Howarth C."/>
            <person name="Imamovic A."/>
            <person name="Larimer J."/>
            <person name="McCowen C."/>
            <person name="Montmayeur A."/>
            <person name="Murphy C."/>
            <person name="Neiman D."/>
            <person name="Pearson M."/>
            <person name="Priest M."/>
            <person name="Roberts A."/>
            <person name="Saif S."/>
            <person name="Shea T."/>
            <person name="Sisk P."/>
            <person name="Sykes S."/>
            <person name="Wortman J."/>
            <person name="Nusbaum C."/>
            <person name="Birren B."/>
        </authorList>
    </citation>
    <scope>NUCLEOTIDE SEQUENCE [LARGE SCALE GENOMIC DNA]</scope>
    <source>
        <strain evidence="2 3">VS20</strain>
    </source>
</reference>
<feature type="domain" description="Calcineurin-like phosphoesterase" evidence="1">
    <location>
        <begin position="10"/>
        <end position="201"/>
    </location>
</feature>
<dbReference type="RefSeq" id="XP_008613107.1">
    <property type="nucleotide sequence ID" value="XM_008614885.1"/>
</dbReference>
<accession>T0RT86</accession>
<dbReference type="InterPro" id="IPR004843">
    <property type="entry name" value="Calcineurin-like_PHP"/>
</dbReference>
<gene>
    <name evidence="2" type="ORF">SDRG_08978</name>
</gene>
<name>T0RT86_SAPDV</name>
<protein>
    <recommendedName>
        <fullName evidence="1">Calcineurin-like phosphoesterase domain-containing protein</fullName>
    </recommendedName>
</protein>
<dbReference type="eggNOG" id="KOG3947">
    <property type="taxonomic scope" value="Eukaryota"/>
</dbReference>
<organism evidence="2 3">
    <name type="scientific">Saprolegnia diclina (strain VS20)</name>
    <dbReference type="NCBI Taxonomy" id="1156394"/>
    <lineage>
        <taxon>Eukaryota</taxon>
        <taxon>Sar</taxon>
        <taxon>Stramenopiles</taxon>
        <taxon>Oomycota</taxon>
        <taxon>Saprolegniomycetes</taxon>
        <taxon>Saprolegniales</taxon>
        <taxon>Saprolegniaceae</taxon>
        <taxon>Saprolegnia</taxon>
    </lineage>
</organism>
<dbReference type="AlphaFoldDB" id="T0RT86"/>
<dbReference type="PANTHER" id="PTHR12905">
    <property type="entry name" value="METALLOPHOSPHOESTERASE"/>
    <property type="match status" value="1"/>
</dbReference>
<keyword evidence="3" id="KW-1185">Reference proteome</keyword>
<evidence type="ECO:0000259" key="1">
    <source>
        <dbReference type="Pfam" id="PF00149"/>
    </source>
</evidence>
<dbReference type="GeneID" id="19949705"/>
<dbReference type="InParanoid" id="T0RT86"/>
<dbReference type="InterPro" id="IPR029052">
    <property type="entry name" value="Metallo-depent_PP-like"/>
</dbReference>
<evidence type="ECO:0000313" key="2">
    <source>
        <dbReference type="EMBL" id="EQC33467.1"/>
    </source>
</evidence>
<dbReference type="InterPro" id="IPR051693">
    <property type="entry name" value="UPF0046_metallophosphoest"/>
</dbReference>
<dbReference type="Pfam" id="PF00149">
    <property type="entry name" value="Metallophos"/>
    <property type="match status" value="1"/>
</dbReference>
<proteinExistence type="predicted"/>
<dbReference type="CDD" id="cd07379">
    <property type="entry name" value="MPP_239FB"/>
    <property type="match status" value="1"/>
</dbReference>
<dbReference type="PANTHER" id="PTHR12905:SF0">
    <property type="entry name" value="CALCINEURIN-LIKE PHOSPHOESTERASE DOMAIN-CONTAINING PROTEIN"/>
    <property type="match status" value="1"/>
</dbReference>